<dbReference type="Gene3D" id="3.40.47.10">
    <property type="match status" value="1"/>
</dbReference>
<dbReference type="PANTHER" id="PTHR43775">
    <property type="entry name" value="FATTY ACID SYNTHASE"/>
    <property type="match status" value="1"/>
</dbReference>
<dbReference type="Gene3D" id="3.40.366.10">
    <property type="entry name" value="Malonyl-Coenzyme A Acyl Carrier Protein, domain 2"/>
    <property type="match status" value="1"/>
</dbReference>
<dbReference type="Pfam" id="PF00698">
    <property type="entry name" value="Acyl_transf_1"/>
    <property type="match status" value="1"/>
</dbReference>
<name>A0AAN6RYD3_9PEZI</name>
<dbReference type="GO" id="GO:0006633">
    <property type="term" value="P:fatty acid biosynthetic process"/>
    <property type="evidence" value="ECO:0007669"/>
    <property type="project" value="InterPro"/>
</dbReference>
<dbReference type="GO" id="GO:0044550">
    <property type="term" value="P:secondary metabolite biosynthetic process"/>
    <property type="evidence" value="ECO:0007669"/>
    <property type="project" value="TreeGrafter"/>
</dbReference>
<keyword evidence="4" id="KW-0560">Oxidoreductase</keyword>
<dbReference type="InterPro" id="IPR018201">
    <property type="entry name" value="Ketoacyl_synth_AS"/>
</dbReference>
<dbReference type="CDD" id="cd00833">
    <property type="entry name" value="PKS"/>
    <property type="match status" value="1"/>
</dbReference>
<keyword evidence="8" id="KW-1185">Reference proteome</keyword>
<evidence type="ECO:0000259" key="6">
    <source>
        <dbReference type="PROSITE" id="PS52004"/>
    </source>
</evidence>
<proteinExistence type="predicted"/>
<evidence type="ECO:0000313" key="7">
    <source>
        <dbReference type="EMBL" id="KAK3933755.1"/>
    </source>
</evidence>
<dbReference type="InterPro" id="IPR001227">
    <property type="entry name" value="Ac_transferase_dom_sf"/>
</dbReference>
<dbReference type="EMBL" id="MU854078">
    <property type="protein sequence ID" value="KAK3933755.1"/>
    <property type="molecule type" value="Genomic_DNA"/>
</dbReference>
<sequence>MVQISEQSNSCNHTPTTGNPTDDDIAVIGFSFKLPQDVDDVASFWDVLHHRRNLMTRWPESRMNAESFVAGKRSKFNCHCGYFIRDDPAAFMPHFLHLCKRSGRPRFHAKMDARDVRAFENAGIPAEKLKAREQPYSPRLSQMIVKDGFIRSRKWRADSRHWHCVVAHPESHSWYFDLRGPSIHIDTACSSSLFAVDMTFQSLRAGECSSALVTGSSLILTPTFTHYLLNLGFLSPDSKCWAFDHRANGYARGEGFIALLLKPLSAALRDGDMIRSVIPATGSNQDGQTPSLTQPRSRAQEELIRHVYEKANLPFDKTRYVEAHGTGTPVSNPIELKAIGTVFRDSRSANEPLYVGSVKTNIGHLEGASGLAGIVKSIRHYPASCAFEKVNPDIDIEFHNISIPTEEIVWPSEGLRRISVNSFGFGGTNIHVILDDAYHYLHERGLTGNHCTRTTWPATRPNSTNSPTHWPPGEAACSGAHSLSLSAAKPVRSSGEAGLAFVFTGQGAQYADMGWDLIHQYPLFAESLERIGEIYSSLGCEWDLLDELRNSENIDRPEYSQPLCTAVQVALVELLKSFNVVPKAAVGHSSGEIAAAYAMGALSLESACKVSCFRGQLAGKLRAADSGAMISLNLAEDEVLAYLEKIGTAAAGVSVACINSPLNCTLSGPECAIEALKEQAQRDQIFAQKLKTGIAKVGFIDILELILHASSSPQNRKRVAAGVR</sequence>
<keyword evidence="1" id="KW-0596">Phosphopantetheine</keyword>
<feature type="domain" description="Ketosynthase family 3 (KS3)" evidence="6">
    <location>
        <begin position="22"/>
        <end position="436"/>
    </location>
</feature>
<dbReference type="PANTHER" id="PTHR43775:SF29">
    <property type="entry name" value="ASPERFURANONE POLYKETIDE SYNTHASE AFOG-RELATED"/>
    <property type="match status" value="1"/>
</dbReference>
<dbReference type="GO" id="GO:0016491">
    <property type="term" value="F:oxidoreductase activity"/>
    <property type="evidence" value="ECO:0007669"/>
    <property type="project" value="UniProtKB-KW"/>
</dbReference>
<dbReference type="Pfam" id="PF00109">
    <property type="entry name" value="ketoacyl-synt"/>
    <property type="match status" value="1"/>
</dbReference>
<evidence type="ECO:0000256" key="4">
    <source>
        <dbReference type="ARBA" id="ARBA00023002"/>
    </source>
</evidence>
<dbReference type="InterPro" id="IPR016039">
    <property type="entry name" value="Thiolase-like"/>
</dbReference>
<evidence type="ECO:0000313" key="8">
    <source>
        <dbReference type="Proteomes" id="UP001303473"/>
    </source>
</evidence>
<keyword evidence="2" id="KW-0597">Phosphoprotein</keyword>
<dbReference type="InterPro" id="IPR016035">
    <property type="entry name" value="Acyl_Trfase/lysoPLipase"/>
</dbReference>
<evidence type="ECO:0000256" key="5">
    <source>
        <dbReference type="SAM" id="MobiDB-lite"/>
    </source>
</evidence>
<dbReference type="AlphaFoldDB" id="A0AAN6RYD3"/>
<gene>
    <name evidence="7" type="ORF">QBC46DRAFT_431510</name>
</gene>
<evidence type="ECO:0000256" key="2">
    <source>
        <dbReference type="ARBA" id="ARBA00022553"/>
    </source>
</evidence>
<dbReference type="GO" id="GO:0004315">
    <property type="term" value="F:3-oxoacyl-[acyl-carrier-protein] synthase activity"/>
    <property type="evidence" value="ECO:0007669"/>
    <property type="project" value="InterPro"/>
</dbReference>
<dbReference type="InterPro" id="IPR014030">
    <property type="entry name" value="Ketoacyl_synth_N"/>
</dbReference>
<keyword evidence="3" id="KW-0808">Transferase</keyword>
<organism evidence="7 8">
    <name type="scientific">Diplogelasinospora grovesii</name>
    <dbReference type="NCBI Taxonomy" id="303347"/>
    <lineage>
        <taxon>Eukaryota</taxon>
        <taxon>Fungi</taxon>
        <taxon>Dikarya</taxon>
        <taxon>Ascomycota</taxon>
        <taxon>Pezizomycotina</taxon>
        <taxon>Sordariomycetes</taxon>
        <taxon>Sordariomycetidae</taxon>
        <taxon>Sordariales</taxon>
        <taxon>Diplogelasinosporaceae</taxon>
        <taxon>Diplogelasinospora</taxon>
    </lineage>
</organism>
<dbReference type="InterPro" id="IPR014043">
    <property type="entry name" value="Acyl_transferase_dom"/>
</dbReference>
<dbReference type="PROSITE" id="PS00606">
    <property type="entry name" value="KS3_1"/>
    <property type="match status" value="1"/>
</dbReference>
<dbReference type="InterPro" id="IPR020841">
    <property type="entry name" value="PKS_Beta-ketoAc_synthase_dom"/>
</dbReference>
<dbReference type="SUPFAM" id="SSF52151">
    <property type="entry name" value="FabD/lysophospholipase-like"/>
    <property type="match status" value="1"/>
</dbReference>
<dbReference type="InterPro" id="IPR032821">
    <property type="entry name" value="PKS_assoc"/>
</dbReference>
<dbReference type="InterPro" id="IPR016036">
    <property type="entry name" value="Malonyl_transacylase_ACP-bd"/>
</dbReference>
<feature type="region of interest" description="Disordered" evidence="5">
    <location>
        <begin position="1"/>
        <end position="22"/>
    </location>
</feature>
<dbReference type="SUPFAM" id="SSF55048">
    <property type="entry name" value="Probable ACP-binding domain of malonyl-CoA ACP transacylase"/>
    <property type="match status" value="1"/>
</dbReference>
<dbReference type="PROSITE" id="PS52004">
    <property type="entry name" value="KS3_2"/>
    <property type="match status" value="1"/>
</dbReference>
<dbReference type="GO" id="GO:0004312">
    <property type="term" value="F:fatty acid synthase activity"/>
    <property type="evidence" value="ECO:0007669"/>
    <property type="project" value="TreeGrafter"/>
</dbReference>
<evidence type="ECO:0000256" key="3">
    <source>
        <dbReference type="ARBA" id="ARBA00022679"/>
    </source>
</evidence>
<accession>A0AAN6RYD3</accession>
<reference evidence="8" key="1">
    <citation type="journal article" date="2023" name="Mol. Phylogenet. Evol.">
        <title>Genome-scale phylogeny and comparative genomics of the fungal order Sordariales.</title>
        <authorList>
            <person name="Hensen N."/>
            <person name="Bonometti L."/>
            <person name="Westerberg I."/>
            <person name="Brannstrom I.O."/>
            <person name="Guillou S."/>
            <person name="Cros-Aarteil S."/>
            <person name="Calhoun S."/>
            <person name="Haridas S."/>
            <person name="Kuo A."/>
            <person name="Mondo S."/>
            <person name="Pangilinan J."/>
            <person name="Riley R."/>
            <person name="LaButti K."/>
            <person name="Andreopoulos B."/>
            <person name="Lipzen A."/>
            <person name="Chen C."/>
            <person name="Yan M."/>
            <person name="Daum C."/>
            <person name="Ng V."/>
            <person name="Clum A."/>
            <person name="Steindorff A."/>
            <person name="Ohm R.A."/>
            <person name="Martin F."/>
            <person name="Silar P."/>
            <person name="Natvig D.O."/>
            <person name="Lalanne C."/>
            <person name="Gautier V."/>
            <person name="Ament-Velasquez S.L."/>
            <person name="Kruys A."/>
            <person name="Hutchinson M.I."/>
            <person name="Powell A.J."/>
            <person name="Barry K."/>
            <person name="Miller A.N."/>
            <person name="Grigoriev I.V."/>
            <person name="Debuchy R."/>
            <person name="Gladieux P."/>
            <person name="Hiltunen Thoren M."/>
            <person name="Johannesson H."/>
        </authorList>
    </citation>
    <scope>NUCLEOTIDE SEQUENCE [LARGE SCALE GENOMIC DNA]</scope>
    <source>
        <strain evidence="8">CBS 340.73</strain>
    </source>
</reference>
<dbReference type="SMART" id="SM00825">
    <property type="entry name" value="PKS_KS"/>
    <property type="match status" value="1"/>
</dbReference>
<dbReference type="Pfam" id="PF16197">
    <property type="entry name" value="KAsynt_C_assoc"/>
    <property type="match status" value="1"/>
</dbReference>
<dbReference type="Proteomes" id="UP001303473">
    <property type="component" value="Unassembled WGS sequence"/>
</dbReference>
<dbReference type="InterPro" id="IPR050091">
    <property type="entry name" value="PKS_NRPS_Biosynth_Enz"/>
</dbReference>
<dbReference type="SUPFAM" id="SSF53901">
    <property type="entry name" value="Thiolase-like"/>
    <property type="match status" value="1"/>
</dbReference>
<protein>
    <submittedName>
        <fullName evidence="7">Thiolase-like protein</fullName>
    </submittedName>
</protein>
<evidence type="ECO:0000256" key="1">
    <source>
        <dbReference type="ARBA" id="ARBA00022450"/>
    </source>
</evidence>
<dbReference type="InterPro" id="IPR014031">
    <property type="entry name" value="Ketoacyl_synth_C"/>
</dbReference>
<dbReference type="Pfam" id="PF02801">
    <property type="entry name" value="Ketoacyl-synt_C"/>
    <property type="match status" value="1"/>
</dbReference>
<feature type="compositionally biased region" description="Polar residues" evidence="5">
    <location>
        <begin position="1"/>
        <end position="20"/>
    </location>
</feature>
<dbReference type="SMART" id="SM00827">
    <property type="entry name" value="PKS_AT"/>
    <property type="match status" value="1"/>
</dbReference>
<comment type="caution">
    <text evidence="7">The sequence shown here is derived from an EMBL/GenBank/DDBJ whole genome shotgun (WGS) entry which is preliminary data.</text>
</comment>